<sequence>MTLSGQLNKVVREALQSTSKKKLAELSGVDRAVIIRLLSTDPAQRRLPSLHAADKLYCRCQQIVASRDAERQLPGPGPNGVGL</sequence>
<protein>
    <recommendedName>
        <fullName evidence="2">XRE family transcriptional regulator</fullName>
    </recommendedName>
</protein>
<name>A0AAU7CRB2_9BACT</name>
<organism evidence="1">
    <name type="scientific">Singulisphaera sp. Ch08</name>
    <dbReference type="NCBI Taxonomy" id="3120278"/>
    <lineage>
        <taxon>Bacteria</taxon>
        <taxon>Pseudomonadati</taxon>
        <taxon>Planctomycetota</taxon>
        <taxon>Planctomycetia</taxon>
        <taxon>Isosphaerales</taxon>
        <taxon>Isosphaeraceae</taxon>
        <taxon>Singulisphaera</taxon>
    </lineage>
</organism>
<reference evidence="1" key="1">
    <citation type="submission" date="2024-05" db="EMBL/GenBank/DDBJ databases">
        <title>Planctomycetes of the genus Singulisphaera possess chitinolytic capabilities.</title>
        <authorList>
            <person name="Ivanova A."/>
        </authorList>
    </citation>
    <scope>NUCLEOTIDE SEQUENCE</scope>
    <source>
        <strain evidence="1">Ch08T</strain>
    </source>
</reference>
<proteinExistence type="predicted"/>
<accession>A0AAU7CRB2</accession>
<gene>
    <name evidence="1" type="ORF">V5E97_17450</name>
</gene>
<evidence type="ECO:0000313" key="1">
    <source>
        <dbReference type="EMBL" id="XBH07746.1"/>
    </source>
</evidence>
<evidence type="ECO:0008006" key="2">
    <source>
        <dbReference type="Google" id="ProtNLM"/>
    </source>
</evidence>
<dbReference type="AlphaFoldDB" id="A0AAU7CRB2"/>
<dbReference type="RefSeq" id="WP_406700586.1">
    <property type="nucleotide sequence ID" value="NZ_CP155447.1"/>
</dbReference>
<dbReference type="EMBL" id="CP155447">
    <property type="protein sequence ID" value="XBH07746.1"/>
    <property type="molecule type" value="Genomic_DNA"/>
</dbReference>